<dbReference type="PIRSF" id="PIRSF000443">
    <property type="entry name" value="Homoser_Ac_trans"/>
    <property type="match status" value="1"/>
</dbReference>
<proteinExistence type="predicted"/>
<dbReference type="PANTHER" id="PTHR32268:SF15">
    <property type="entry name" value="HOMOSERINE ACETYLTRANSFERASE FAMILY PROTEIN (AFU_ORTHOLOGUE AFUA_1G15350)"/>
    <property type="match status" value="1"/>
</dbReference>
<dbReference type="AlphaFoldDB" id="A0A381YV80"/>
<dbReference type="InterPro" id="IPR029058">
    <property type="entry name" value="AB_hydrolase_fold"/>
</dbReference>
<protein>
    <recommendedName>
        <fullName evidence="1">AB hydrolase-1 domain-containing protein</fullName>
    </recommendedName>
</protein>
<gene>
    <name evidence="2" type="ORF">METZ01_LOCUS133365</name>
</gene>
<dbReference type="Pfam" id="PF00561">
    <property type="entry name" value="Abhydrolase_1"/>
    <property type="match status" value="1"/>
</dbReference>
<evidence type="ECO:0000313" key="2">
    <source>
        <dbReference type="EMBL" id="SVA80511.1"/>
    </source>
</evidence>
<feature type="domain" description="AB hydrolase-1" evidence="1">
    <location>
        <begin position="60"/>
        <end position="326"/>
    </location>
</feature>
<dbReference type="GO" id="GO:0016747">
    <property type="term" value="F:acyltransferase activity, transferring groups other than amino-acyl groups"/>
    <property type="evidence" value="ECO:0007669"/>
    <property type="project" value="InterPro"/>
</dbReference>
<dbReference type="InterPro" id="IPR008220">
    <property type="entry name" value="HAT_MetX-like"/>
</dbReference>
<organism evidence="2">
    <name type="scientific">marine metagenome</name>
    <dbReference type="NCBI Taxonomy" id="408172"/>
    <lineage>
        <taxon>unclassified sequences</taxon>
        <taxon>metagenomes</taxon>
        <taxon>ecological metagenomes</taxon>
    </lineage>
</organism>
<name>A0A381YV80_9ZZZZ</name>
<dbReference type="Gene3D" id="3.40.50.1820">
    <property type="entry name" value="alpha/beta hydrolase"/>
    <property type="match status" value="1"/>
</dbReference>
<dbReference type="PANTHER" id="PTHR32268">
    <property type="entry name" value="HOMOSERINE O-ACETYLTRANSFERASE"/>
    <property type="match status" value="1"/>
</dbReference>
<dbReference type="NCBIfam" id="NF005757">
    <property type="entry name" value="PRK07581.1"/>
    <property type="match status" value="1"/>
</dbReference>
<dbReference type="InterPro" id="IPR000073">
    <property type="entry name" value="AB_hydrolase_1"/>
</dbReference>
<sequence>MNIKQKFLFLFCLTFTHLLADGNHKMFNLGDLQLESGATLTNAQLSYVTHGKLNEEKDNLIVVPSAYLGDHHGFDFLIKKGMALDPEKFFIVATDMFQNGLSSSPSNTPAPFNGPNFPLISIRDNVKAGYRLVTEKFGVEEIHAVVGFSMGAQQAFQWGVSYPEFVNSIVGIAGSAVEYPHGKIRLEGFISAIKADSAFMEGNYKQPPEVGLRAGGAHWASWGWSQEWFRQELYREMGLNSAEEVIDWFEERVLTWDANDLIALARTWQNNNIGNSPGFNGNATAALNSIKARVLYMPSETDMYFHIDALKAEAEKIPRVELRIIPTLWGHIAGAGFDSNDVNFMNDEIVRFFHNDGTD</sequence>
<dbReference type="EMBL" id="UINC01019059">
    <property type="protein sequence ID" value="SVA80511.1"/>
    <property type="molecule type" value="Genomic_DNA"/>
</dbReference>
<dbReference type="SUPFAM" id="SSF53474">
    <property type="entry name" value="alpha/beta-Hydrolases"/>
    <property type="match status" value="1"/>
</dbReference>
<evidence type="ECO:0000259" key="1">
    <source>
        <dbReference type="Pfam" id="PF00561"/>
    </source>
</evidence>
<accession>A0A381YV80</accession>
<reference evidence="2" key="1">
    <citation type="submission" date="2018-05" db="EMBL/GenBank/DDBJ databases">
        <authorList>
            <person name="Lanie J.A."/>
            <person name="Ng W.-L."/>
            <person name="Kazmierczak K.M."/>
            <person name="Andrzejewski T.M."/>
            <person name="Davidsen T.M."/>
            <person name="Wayne K.J."/>
            <person name="Tettelin H."/>
            <person name="Glass J.I."/>
            <person name="Rusch D."/>
            <person name="Podicherti R."/>
            <person name="Tsui H.-C.T."/>
            <person name="Winkler M.E."/>
        </authorList>
    </citation>
    <scope>NUCLEOTIDE SEQUENCE</scope>
</reference>